<name>Q233L3_TETTS</name>
<evidence type="ECO:0000313" key="3">
    <source>
        <dbReference type="Proteomes" id="UP000009168"/>
    </source>
</evidence>
<dbReference type="RefSeq" id="XP_001011812.1">
    <property type="nucleotide sequence ID" value="XM_001011812.1"/>
</dbReference>
<keyword evidence="1 2" id="KW-0812">Transmembrane</keyword>
<sequence length="211" mass="25220">MLPNNNTQDENMRLIIYFIIIQEILFLLLEILSKYSNTNTNFDTSLQDKQQILERLQISDEDLQIQFMRKPCEVELVLQLEFYYLKDLEKVLKNEKDYKGNDGDNYEFLYNRLLIVNNQLNQKGQIFNGLSLFYQYLFTPNENGLSDQTIGVDKDYLKLQEKRQEENKKKLINIEIGSITKGLLHKISLLYFYDYHSCFSNFEIFQFPSEK</sequence>
<accession>Q233L3</accession>
<gene>
    <name evidence="2" type="ORF">TTHERM_00391370</name>
</gene>
<proteinExistence type="predicted"/>
<dbReference type="Proteomes" id="UP000009168">
    <property type="component" value="Unassembled WGS sequence"/>
</dbReference>
<protein>
    <submittedName>
        <fullName evidence="2">Transmembrane protein, putative</fullName>
    </submittedName>
</protein>
<evidence type="ECO:0000313" key="2">
    <source>
        <dbReference type="EMBL" id="EAR91567.1"/>
    </source>
</evidence>
<dbReference type="AlphaFoldDB" id="Q233L3"/>
<reference evidence="3" key="1">
    <citation type="journal article" date="2006" name="PLoS Biol.">
        <title>Macronuclear genome sequence of the ciliate Tetrahymena thermophila, a model eukaryote.</title>
        <authorList>
            <person name="Eisen J.A."/>
            <person name="Coyne R.S."/>
            <person name="Wu M."/>
            <person name="Wu D."/>
            <person name="Thiagarajan M."/>
            <person name="Wortman J.R."/>
            <person name="Badger J.H."/>
            <person name="Ren Q."/>
            <person name="Amedeo P."/>
            <person name="Jones K.M."/>
            <person name="Tallon L.J."/>
            <person name="Delcher A.L."/>
            <person name="Salzberg S.L."/>
            <person name="Silva J.C."/>
            <person name="Haas B.J."/>
            <person name="Majoros W.H."/>
            <person name="Farzad M."/>
            <person name="Carlton J.M."/>
            <person name="Smith R.K. Jr."/>
            <person name="Garg J."/>
            <person name="Pearlman R.E."/>
            <person name="Karrer K.M."/>
            <person name="Sun L."/>
            <person name="Manning G."/>
            <person name="Elde N.C."/>
            <person name="Turkewitz A.P."/>
            <person name="Asai D.J."/>
            <person name="Wilkes D.E."/>
            <person name="Wang Y."/>
            <person name="Cai H."/>
            <person name="Collins K."/>
            <person name="Stewart B.A."/>
            <person name="Lee S.R."/>
            <person name="Wilamowska K."/>
            <person name="Weinberg Z."/>
            <person name="Ruzzo W.L."/>
            <person name="Wloga D."/>
            <person name="Gaertig J."/>
            <person name="Frankel J."/>
            <person name="Tsao C.-C."/>
            <person name="Gorovsky M.A."/>
            <person name="Keeling P.J."/>
            <person name="Waller R.F."/>
            <person name="Patron N.J."/>
            <person name="Cherry J.M."/>
            <person name="Stover N.A."/>
            <person name="Krieger C.J."/>
            <person name="del Toro C."/>
            <person name="Ryder H.F."/>
            <person name="Williamson S.C."/>
            <person name="Barbeau R.A."/>
            <person name="Hamilton E.P."/>
            <person name="Orias E."/>
        </authorList>
    </citation>
    <scope>NUCLEOTIDE SEQUENCE [LARGE SCALE GENOMIC DNA]</scope>
    <source>
        <strain evidence="3">SB210</strain>
    </source>
</reference>
<feature type="transmembrane region" description="Helical" evidence="1">
    <location>
        <begin position="12"/>
        <end position="32"/>
    </location>
</feature>
<evidence type="ECO:0000256" key="1">
    <source>
        <dbReference type="SAM" id="Phobius"/>
    </source>
</evidence>
<dbReference type="InParanoid" id="Q233L3"/>
<organism evidence="2 3">
    <name type="scientific">Tetrahymena thermophila (strain SB210)</name>
    <dbReference type="NCBI Taxonomy" id="312017"/>
    <lineage>
        <taxon>Eukaryota</taxon>
        <taxon>Sar</taxon>
        <taxon>Alveolata</taxon>
        <taxon>Ciliophora</taxon>
        <taxon>Intramacronucleata</taxon>
        <taxon>Oligohymenophorea</taxon>
        <taxon>Hymenostomatida</taxon>
        <taxon>Tetrahymenina</taxon>
        <taxon>Tetrahymenidae</taxon>
        <taxon>Tetrahymena</taxon>
    </lineage>
</organism>
<dbReference type="EMBL" id="GG662770">
    <property type="protein sequence ID" value="EAR91567.1"/>
    <property type="molecule type" value="Genomic_DNA"/>
</dbReference>
<keyword evidence="1" id="KW-1133">Transmembrane helix</keyword>
<dbReference type="HOGENOM" id="CLU_1307081_0_0_1"/>
<keyword evidence="3" id="KW-1185">Reference proteome</keyword>
<dbReference type="GeneID" id="7847192"/>
<dbReference type="KEGG" id="tet:TTHERM_00391370"/>
<keyword evidence="1" id="KW-0472">Membrane</keyword>